<evidence type="ECO:0000313" key="8">
    <source>
        <dbReference type="Proteomes" id="UP000235589"/>
    </source>
</evidence>
<dbReference type="HAMAP" id="MF_01420">
    <property type="entry name" value="HTH_type_WhiA"/>
    <property type="match status" value="1"/>
</dbReference>
<keyword evidence="3 4" id="KW-0131">Cell cycle</keyword>
<dbReference type="SUPFAM" id="SSF55608">
    <property type="entry name" value="Homing endonucleases"/>
    <property type="match status" value="1"/>
</dbReference>
<evidence type="ECO:0000256" key="1">
    <source>
        <dbReference type="ARBA" id="ARBA00022618"/>
    </source>
</evidence>
<dbReference type="Gene3D" id="3.10.28.10">
    <property type="entry name" value="Homing endonucleases"/>
    <property type="match status" value="1"/>
</dbReference>
<evidence type="ECO:0000259" key="5">
    <source>
        <dbReference type="Pfam" id="PF02650"/>
    </source>
</evidence>
<dbReference type="NCBIfam" id="TIGR00647">
    <property type="entry name" value="DNA_bind_WhiA"/>
    <property type="match status" value="1"/>
</dbReference>
<evidence type="ECO:0000259" key="6">
    <source>
        <dbReference type="Pfam" id="PF14527"/>
    </source>
</evidence>
<evidence type="ECO:0000256" key="2">
    <source>
        <dbReference type="ARBA" id="ARBA00023125"/>
    </source>
</evidence>
<dbReference type="GO" id="GO:0051301">
    <property type="term" value="P:cell division"/>
    <property type="evidence" value="ECO:0007669"/>
    <property type="project" value="UniProtKB-UniRule"/>
</dbReference>
<sequence>MDKFGCVKSFSRRVKEEIYRTEVVDQCCIMARFSGLILFGANIISKNEIKFVTDNQDVMGSFVELSRLLGIEADVKQVSDKNFKYTASISDNVKIAQLLYDLDLLNSLTGDVNYHVSRSIVKRPCCKREFLRGAFLGAGTVSDPMKNYNFEIVTSKFLLCDELINLFMEMDFKFHRIERKNKYVAYVKNSEIIADILSFLGAYKSQMELINIKIEKEIRNDVNRSANGETSNLSRTINASVEQICAIQKIQKMTGLDSLPDDLREIAILRLENPDLSLTELGGLLNPPLTKSGVNHRMKKILAFAGN</sequence>
<dbReference type="GO" id="GO:0043937">
    <property type="term" value="P:regulation of sporulation"/>
    <property type="evidence" value="ECO:0007669"/>
    <property type="project" value="InterPro"/>
</dbReference>
<feature type="domain" description="Sporulation regulator WhiA C-terminal" evidence="5">
    <location>
        <begin position="222"/>
        <end position="304"/>
    </location>
</feature>
<comment type="similarity">
    <text evidence="4">Belongs to the WhiA family.</text>
</comment>
<protein>
    <recommendedName>
        <fullName evidence="4">Probable cell division protein WhiA</fullName>
    </recommendedName>
</protein>
<dbReference type="InterPro" id="IPR003802">
    <property type="entry name" value="Sporulation_regulator_WhiA"/>
</dbReference>
<dbReference type="RefSeq" id="WP_158648904.1">
    <property type="nucleotide sequence ID" value="NZ_CP020991.1"/>
</dbReference>
<dbReference type="EMBL" id="CP020991">
    <property type="protein sequence ID" value="AUO18842.1"/>
    <property type="molecule type" value="Genomic_DNA"/>
</dbReference>
<dbReference type="InterPro" id="IPR027434">
    <property type="entry name" value="Homing_endonucl"/>
</dbReference>
<dbReference type="OrthoDB" id="401278at2"/>
<keyword evidence="8" id="KW-1185">Reference proteome</keyword>
<feature type="domain" description="WhiA LAGLIDADG-like" evidence="6">
    <location>
        <begin position="128"/>
        <end position="219"/>
    </location>
</feature>
<dbReference type="GeneID" id="98062085"/>
<evidence type="ECO:0000313" key="7">
    <source>
        <dbReference type="EMBL" id="AUO18842.1"/>
    </source>
</evidence>
<dbReference type="KEGG" id="mpec:B9O19_00659"/>
<dbReference type="GO" id="GO:0003677">
    <property type="term" value="F:DNA binding"/>
    <property type="evidence" value="ECO:0007669"/>
    <property type="project" value="UniProtKB-UniRule"/>
</dbReference>
<accession>A0A2K9P0Q7</accession>
<reference evidence="7 8" key="1">
    <citation type="submission" date="2017-04" db="EMBL/GenBank/DDBJ databases">
        <title>Monoglobus pectinilyticus 14 draft genome.</title>
        <authorList>
            <person name="Kim C."/>
            <person name="Rosendale D.I."/>
            <person name="Kelly W.J."/>
            <person name="Tannock G.W."/>
            <person name="Patchett M.L."/>
            <person name="Jordens J.Z."/>
        </authorList>
    </citation>
    <scope>NUCLEOTIDE SEQUENCE [LARGE SCALE GENOMIC DNA]</scope>
    <source>
        <strain evidence="7 8">14</strain>
    </source>
</reference>
<organism evidence="7 8">
    <name type="scientific">Monoglobus pectinilyticus</name>
    <dbReference type="NCBI Taxonomy" id="1981510"/>
    <lineage>
        <taxon>Bacteria</taxon>
        <taxon>Bacillati</taxon>
        <taxon>Bacillota</taxon>
        <taxon>Clostridia</taxon>
        <taxon>Monoglobales</taxon>
        <taxon>Monoglobaceae</taxon>
        <taxon>Monoglobus</taxon>
    </lineage>
</organism>
<dbReference type="Pfam" id="PF14527">
    <property type="entry name" value="LAGLIDADG_WhiA"/>
    <property type="match status" value="1"/>
</dbReference>
<proteinExistence type="inferred from homology"/>
<dbReference type="Pfam" id="PF02650">
    <property type="entry name" value="HTH_WhiA"/>
    <property type="match status" value="1"/>
</dbReference>
<dbReference type="PANTHER" id="PTHR37307">
    <property type="entry name" value="CELL DIVISION PROTEIN WHIA-RELATED"/>
    <property type="match status" value="1"/>
</dbReference>
<evidence type="ECO:0000256" key="3">
    <source>
        <dbReference type="ARBA" id="ARBA00023306"/>
    </source>
</evidence>
<name>A0A2K9P0Q7_9FIRM</name>
<dbReference type="InterPro" id="IPR039518">
    <property type="entry name" value="WhiA_LAGLIDADG_dom"/>
</dbReference>
<dbReference type="AlphaFoldDB" id="A0A2K9P0Q7"/>
<dbReference type="InterPro" id="IPR023054">
    <property type="entry name" value="Sporulation_regulator_WhiA_C"/>
</dbReference>
<comment type="function">
    <text evidence="4">Involved in cell division and chromosome segregation.</text>
</comment>
<dbReference type="PANTHER" id="PTHR37307:SF1">
    <property type="entry name" value="CELL DIVISION PROTEIN WHIA-RELATED"/>
    <property type="match status" value="1"/>
</dbReference>
<dbReference type="Proteomes" id="UP000235589">
    <property type="component" value="Chromosome"/>
</dbReference>
<evidence type="ECO:0000256" key="4">
    <source>
        <dbReference type="HAMAP-Rule" id="MF_01420"/>
    </source>
</evidence>
<gene>
    <name evidence="4" type="primary">whiA</name>
    <name evidence="7" type="ORF">B9O19_00659</name>
</gene>
<keyword evidence="2 4" id="KW-0238">DNA-binding</keyword>
<keyword evidence="1 4" id="KW-0132">Cell division</keyword>